<dbReference type="Gene3D" id="3.40.50.11960">
    <property type="match status" value="1"/>
</dbReference>
<protein>
    <submittedName>
        <fullName evidence="2">Uncharacterized protein</fullName>
    </submittedName>
</protein>
<feature type="compositionally biased region" description="Low complexity" evidence="1">
    <location>
        <begin position="352"/>
        <end position="377"/>
    </location>
</feature>
<name>F8NZ63_SERL9</name>
<dbReference type="PANTHER" id="PTHR14659:SF1">
    <property type="entry name" value="ALPHA- AND GAMMA-ADAPTIN-BINDING PROTEIN P34"/>
    <property type="match status" value="1"/>
</dbReference>
<dbReference type="Proteomes" id="UP000008064">
    <property type="component" value="Unassembled WGS sequence"/>
</dbReference>
<evidence type="ECO:0000313" key="2">
    <source>
        <dbReference type="EMBL" id="EGO23883.1"/>
    </source>
</evidence>
<feature type="compositionally biased region" description="Polar residues" evidence="1">
    <location>
        <begin position="275"/>
        <end position="285"/>
    </location>
</feature>
<feature type="region of interest" description="Disordered" evidence="1">
    <location>
        <begin position="482"/>
        <end position="509"/>
    </location>
</feature>
<dbReference type="GeneID" id="18819744"/>
<feature type="region of interest" description="Disordered" evidence="1">
    <location>
        <begin position="340"/>
        <end position="394"/>
    </location>
</feature>
<feature type="region of interest" description="Disordered" evidence="1">
    <location>
        <begin position="120"/>
        <end position="147"/>
    </location>
</feature>
<feature type="compositionally biased region" description="Acidic residues" evidence="1">
    <location>
        <begin position="258"/>
        <end position="270"/>
    </location>
</feature>
<feature type="region of interest" description="Disordered" evidence="1">
    <location>
        <begin position="255"/>
        <end position="322"/>
    </location>
</feature>
<dbReference type="RefSeq" id="XP_007319645.1">
    <property type="nucleotide sequence ID" value="XM_007319583.1"/>
</dbReference>
<proteinExistence type="predicted"/>
<organism>
    <name type="scientific">Serpula lacrymans var. lacrymans (strain S7.9)</name>
    <name type="common">Dry rot fungus</name>
    <dbReference type="NCBI Taxonomy" id="578457"/>
    <lineage>
        <taxon>Eukaryota</taxon>
        <taxon>Fungi</taxon>
        <taxon>Dikarya</taxon>
        <taxon>Basidiomycota</taxon>
        <taxon>Agaricomycotina</taxon>
        <taxon>Agaricomycetes</taxon>
        <taxon>Agaricomycetidae</taxon>
        <taxon>Boletales</taxon>
        <taxon>Coniophorineae</taxon>
        <taxon>Serpulaceae</taxon>
        <taxon>Serpula</taxon>
    </lineage>
</organism>
<sequence length="556" mass="59900">MDPGPEAGSCIAVFSSSKKEAICFLENVLKKPISVGEDEQLTVPWKIINKYYTADVHFQLHQLPDQFIAQNVHVQGVPAVIFVWFAEEPYREYIELLSQSLSGHDFEVSLAVRVHHSAGTSLSAPQSVPPAKSSETSEATGEEDGDIDEYLSSHGFEFIDIREDNVEKSTSDPHLDARTHGIPGLSRIIDALSTIMWPSMVQNSKAVGRTSRMLGAPFIGDEEELSTLINTSGSFDTHEQKAQAQVQREALERWLEEGGSESDSDNDEMLGVEHNGSSRFESSTSHNDDQDMWGPATSGSRTPHPEDQSHHSGFPPTTGVSASEFGFEDDFTVFLSAPSVSSLPLPQPSPSVPSSASNQAASIPESSSFGSTYSFESPAKPKSGRSTPTMDDGFLAPHSYSGIAYKSLGSVSDFGEENEQDHDNSIDLLLDRDVFGSGESDDDDVLPSKAEIRATSQRIFGSLPISISPTDDVGVGAGLPDMRNAQTARPSGASGPRTPSNVPHVTGLESQPFDLTNVLGVLQGLKEEIAQLPDEERRKAAARVALGFAYGLDDSN</sequence>
<reference evidence="2" key="1">
    <citation type="submission" date="2011-04" db="EMBL/GenBank/DDBJ databases">
        <title>Evolution of plant cell wall degrading machinery underlies the functional diversity of forest fungi.</title>
        <authorList>
            <consortium name="US DOE Joint Genome Institute (JGI-PGF)"/>
            <person name="Eastwood D.C."/>
            <person name="Floudas D."/>
            <person name="Binder M."/>
            <person name="Majcherczyk A."/>
            <person name="Schneider P."/>
            <person name="Aerts A."/>
            <person name="Asiegbu F.O."/>
            <person name="Baker S.E."/>
            <person name="Barry K."/>
            <person name="Bendiksby M."/>
            <person name="Blumentritt M."/>
            <person name="Coutinho P.M."/>
            <person name="Cullen D."/>
            <person name="Cullen D."/>
            <person name="Gathman A."/>
            <person name="Goodell B."/>
            <person name="Henrissat B."/>
            <person name="Ihrmark K."/>
            <person name="Kauserud H."/>
            <person name="Kohler A."/>
            <person name="LaButti K."/>
            <person name="Lapidus A."/>
            <person name="Lavin J.L."/>
            <person name="Lee Y.-H."/>
            <person name="Lindquist E."/>
            <person name="Lilly W."/>
            <person name="Lucas S."/>
            <person name="Morin E."/>
            <person name="Murat C."/>
            <person name="Oguiza J.A."/>
            <person name="Park J."/>
            <person name="Pisabarro A.G."/>
            <person name="Riley R."/>
            <person name="Rosling A."/>
            <person name="Salamov A."/>
            <person name="Schmidt O."/>
            <person name="Schmutz J."/>
            <person name="Skrede I."/>
            <person name="Stenlid J."/>
            <person name="Wiebenga A."/>
            <person name="Xie X."/>
            <person name="Kues U."/>
            <person name="Hibbett D.S."/>
            <person name="Hoffmeister D."/>
            <person name="Hogberg N."/>
            <person name="Martin F."/>
            <person name="Grigoriev I.V."/>
            <person name="Watkinson S.C."/>
        </authorList>
    </citation>
    <scope>NUCLEOTIDE SEQUENCE</scope>
    <source>
        <strain evidence="2">S7.9</strain>
    </source>
</reference>
<accession>F8NZ63</accession>
<evidence type="ECO:0000256" key="1">
    <source>
        <dbReference type="SAM" id="MobiDB-lite"/>
    </source>
</evidence>
<dbReference type="InterPro" id="IPR019341">
    <property type="entry name" value="Alpha/Gamma-adaptin-bd_p34"/>
</dbReference>
<gene>
    <name evidence="2" type="ORF">SERLADRAFT_470333</name>
</gene>
<dbReference type="OrthoDB" id="10261384at2759"/>
<dbReference type="HOGENOM" id="CLU_048001_1_0_1"/>
<dbReference type="PANTHER" id="PTHR14659">
    <property type="entry name" value="ALPHA- AND GAMMA-ADAPTIN-BINDING PROTEIN P34"/>
    <property type="match status" value="1"/>
</dbReference>
<dbReference type="EMBL" id="GL945435">
    <property type="protein sequence ID" value="EGO23883.1"/>
    <property type="molecule type" value="Genomic_DNA"/>
</dbReference>
<dbReference type="KEGG" id="sla:SERLADRAFT_470333"/>
<dbReference type="AlphaFoldDB" id="F8NZ63"/>